<comment type="caution">
    <text evidence="2">The sequence shown here is derived from an EMBL/GenBank/DDBJ whole genome shotgun (WGS) entry which is preliminary data.</text>
</comment>
<gene>
    <name evidence="2" type="ORF">KO481_36410</name>
</gene>
<feature type="transmembrane region" description="Helical" evidence="1">
    <location>
        <begin position="20"/>
        <end position="42"/>
    </location>
</feature>
<accession>A0ABS6BB48</accession>
<keyword evidence="3" id="KW-1185">Reference proteome</keyword>
<protein>
    <recommendedName>
        <fullName evidence="4">DUF2631 domain-containing protein</fullName>
    </recommendedName>
</protein>
<evidence type="ECO:0000313" key="3">
    <source>
        <dbReference type="Proteomes" id="UP000733379"/>
    </source>
</evidence>
<dbReference type="RefSeq" id="WP_215923081.1">
    <property type="nucleotide sequence ID" value="NZ_JAHKNI010000018.1"/>
</dbReference>
<keyword evidence="1" id="KW-0812">Transmembrane</keyword>
<dbReference type="EMBL" id="JAHKNI010000018">
    <property type="protein sequence ID" value="MBU3066991.1"/>
    <property type="molecule type" value="Genomic_DNA"/>
</dbReference>
<evidence type="ECO:0000313" key="2">
    <source>
        <dbReference type="EMBL" id="MBU3066991.1"/>
    </source>
</evidence>
<sequence>MPKMAGVTRFLIGGHAFGFWGWKGFAALILVLAVGAGIYHWVDLPVMHNFASQHGEIRRETQSRNGFVSPEDIGVQDEAATWNYFDDLADTGPELD</sequence>
<keyword evidence="1" id="KW-1133">Transmembrane helix</keyword>
<proteinExistence type="predicted"/>
<evidence type="ECO:0000256" key="1">
    <source>
        <dbReference type="SAM" id="Phobius"/>
    </source>
</evidence>
<name>A0ABS6BB48_9NOCA</name>
<organism evidence="2 3">
    <name type="scientific">Nocardia albiluteola</name>
    <dbReference type="NCBI Taxonomy" id="2842303"/>
    <lineage>
        <taxon>Bacteria</taxon>
        <taxon>Bacillati</taxon>
        <taxon>Actinomycetota</taxon>
        <taxon>Actinomycetes</taxon>
        <taxon>Mycobacteriales</taxon>
        <taxon>Nocardiaceae</taxon>
        <taxon>Nocardia</taxon>
    </lineage>
</organism>
<dbReference type="Proteomes" id="UP000733379">
    <property type="component" value="Unassembled WGS sequence"/>
</dbReference>
<evidence type="ECO:0008006" key="4">
    <source>
        <dbReference type="Google" id="ProtNLM"/>
    </source>
</evidence>
<keyword evidence="1" id="KW-0472">Membrane</keyword>
<reference evidence="2 3" key="1">
    <citation type="submission" date="2021-06" db="EMBL/GenBank/DDBJ databases">
        <title>Actinomycetes sequencing.</title>
        <authorList>
            <person name="Shan Q."/>
        </authorList>
    </citation>
    <scope>NUCLEOTIDE SEQUENCE [LARGE SCALE GENOMIC DNA]</scope>
    <source>
        <strain evidence="2 3">NEAU-G5</strain>
    </source>
</reference>